<organism evidence="2 3">
    <name type="scientific">Gilvimarinus japonicus</name>
    <dbReference type="NCBI Taxonomy" id="1796469"/>
    <lineage>
        <taxon>Bacteria</taxon>
        <taxon>Pseudomonadati</taxon>
        <taxon>Pseudomonadota</taxon>
        <taxon>Gammaproteobacteria</taxon>
        <taxon>Cellvibrionales</taxon>
        <taxon>Cellvibrionaceae</taxon>
        <taxon>Gilvimarinus</taxon>
    </lineage>
</organism>
<dbReference type="RefSeq" id="WP_339616930.1">
    <property type="nucleotide sequence ID" value="NZ_AP031500.1"/>
</dbReference>
<name>A0ABV7HN87_9GAMM</name>
<feature type="domain" description="DUF4136" evidence="1">
    <location>
        <begin position="56"/>
        <end position="190"/>
    </location>
</feature>
<evidence type="ECO:0000313" key="2">
    <source>
        <dbReference type="EMBL" id="MFC3154183.1"/>
    </source>
</evidence>
<reference evidence="3" key="1">
    <citation type="journal article" date="2019" name="Int. J. Syst. Evol. Microbiol.">
        <title>The Global Catalogue of Microorganisms (GCM) 10K type strain sequencing project: providing services to taxonomists for standard genome sequencing and annotation.</title>
        <authorList>
            <consortium name="The Broad Institute Genomics Platform"/>
            <consortium name="The Broad Institute Genome Sequencing Center for Infectious Disease"/>
            <person name="Wu L."/>
            <person name="Ma J."/>
        </authorList>
    </citation>
    <scope>NUCLEOTIDE SEQUENCE [LARGE SCALE GENOMIC DNA]</scope>
    <source>
        <strain evidence="3">KCTC 52141</strain>
    </source>
</reference>
<dbReference type="Proteomes" id="UP001595548">
    <property type="component" value="Unassembled WGS sequence"/>
</dbReference>
<dbReference type="EMBL" id="JBHRTL010000004">
    <property type="protein sequence ID" value="MFC3154183.1"/>
    <property type="molecule type" value="Genomic_DNA"/>
</dbReference>
<dbReference type="InterPro" id="IPR025411">
    <property type="entry name" value="DUF4136"/>
</dbReference>
<evidence type="ECO:0000259" key="1">
    <source>
        <dbReference type="Pfam" id="PF13590"/>
    </source>
</evidence>
<protein>
    <submittedName>
        <fullName evidence="2">DUF4136 domain-containing protein</fullName>
    </submittedName>
</protein>
<evidence type="ECO:0000313" key="3">
    <source>
        <dbReference type="Proteomes" id="UP001595548"/>
    </source>
</evidence>
<gene>
    <name evidence="2" type="ORF">ACFOEB_03140</name>
</gene>
<keyword evidence="3" id="KW-1185">Reference proteome</keyword>
<sequence length="196" mass="21608">MTLYTLPALKLNACRRFTVLGLSAVFVSLIACTTTTTESLTPRYTSSLVSVREPGFVFAQGDSYNWLGEVEVVANAEHKIKESTIAHIHETLERDLAARGYRKVPTGADHLIAATIIAGDAVSELDLIKRYDISPSLAQQTDYEAGTLVLRVISPVTLRTHWRAAMELFTDPTESDAERIIKVDKAVDAFVRQLAE</sequence>
<proteinExistence type="predicted"/>
<dbReference type="Pfam" id="PF13590">
    <property type="entry name" value="DUF4136"/>
    <property type="match status" value="1"/>
</dbReference>
<comment type="caution">
    <text evidence="2">The sequence shown here is derived from an EMBL/GenBank/DDBJ whole genome shotgun (WGS) entry which is preliminary data.</text>
</comment>
<accession>A0ABV7HN87</accession>